<protein>
    <recommendedName>
        <fullName evidence="2">Peptidase MA-like domain-containing protein</fullName>
    </recommendedName>
</protein>
<organism evidence="1">
    <name type="scientific">marine metagenome</name>
    <dbReference type="NCBI Taxonomy" id="408172"/>
    <lineage>
        <taxon>unclassified sequences</taxon>
        <taxon>metagenomes</taxon>
        <taxon>ecological metagenomes</taxon>
    </lineage>
</organism>
<feature type="non-terminal residue" evidence="1">
    <location>
        <position position="353"/>
    </location>
</feature>
<sequence>MVVRLLIRKLSFIFIFIMPVLGSGNSLFKPPPLKHAHAPGLKIIYYHPLHEYAIPHLANCFMNSFSMHQKRFGYESFEDVVILLQDFGDYGHGGADALPTNNVSLGIAPFSYAYETMPAYDRFNWLMHHELVHIVTTDMSTGRDRTFRRLFGGKVSPSIDNPLSIFYGYLTTPRRYSPRWYHEGMAVFVETWMSGGYGRVMGGYDEMVFRTKVRDGSHIYDMVGLESEGKAIDFQVGVNSYLYGTRFMSYMGNTHGPEKLMEWVTRKPGSEPNFISQFKLVYDENIDDEWSNWIESEREFQKKNLELLRQFPLTPYRPISKVALGSISRVYHDKETNQLIAGVRYPGKVAHVA</sequence>
<dbReference type="AlphaFoldDB" id="A0A382GAT7"/>
<evidence type="ECO:0000313" key="1">
    <source>
        <dbReference type="EMBL" id="SVB71723.1"/>
    </source>
</evidence>
<accession>A0A382GAT7</accession>
<name>A0A382GAT7_9ZZZZ</name>
<reference evidence="1" key="1">
    <citation type="submission" date="2018-05" db="EMBL/GenBank/DDBJ databases">
        <authorList>
            <person name="Lanie J.A."/>
            <person name="Ng W.-L."/>
            <person name="Kazmierczak K.M."/>
            <person name="Andrzejewski T.M."/>
            <person name="Davidsen T.M."/>
            <person name="Wayne K.J."/>
            <person name="Tettelin H."/>
            <person name="Glass J.I."/>
            <person name="Rusch D."/>
            <person name="Podicherti R."/>
            <person name="Tsui H.-C.T."/>
            <person name="Winkler M.E."/>
        </authorList>
    </citation>
    <scope>NUCLEOTIDE SEQUENCE</scope>
</reference>
<gene>
    <name evidence="1" type="ORF">METZ01_LOCUS224577</name>
</gene>
<dbReference type="EMBL" id="UINC01054248">
    <property type="protein sequence ID" value="SVB71723.1"/>
    <property type="molecule type" value="Genomic_DNA"/>
</dbReference>
<proteinExistence type="predicted"/>
<evidence type="ECO:0008006" key="2">
    <source>
        <dbReference type="Google" id="ProtNLM"/>
    </source>
</evidence>